<dbReference type="KEGG" id="pbf:CFX0092_B0434"/>
<reference evidence="3" key="1">
    <citation type="submission" date="2016-01" db="EMBL/GenBank/DDBJ databases">
        <authorList>
            <person name="Mcilroy J.S."/>
            <person name="Karst M S."/>
            <person name="Albertsen M."/>
        </authorList>
    </citation>
    <scope>NUCLEOTIDE SEQUENCE</scope>
    <source>
        <strain evidence="3">Cfx-K</strain>
    </source>
</reference>
<dbReference type="InterPro" id="IPR050458">
    <property type="entry name" value="LolB"/>
</dbReference>
<proteinExistence type="predicted"/>
<dbReference type="InterPro" id="IPR008912">
    <property type="entry name" value="Uncharacterised_CoxE"/>
</dbReference>
<keyword evidence="4" id="KW-1185">Reference proteome</keyword>
<dbReference type="SMART" id="SM00327">
    <property type="entry name" value="VWA"/>
    <property type="match status" value="1"/>
</dbReference>
<dbReference type="Pfam" id="PF05762">
    <property type="entry name" value="VWA_CoxE"/>
    <property type="match status" value="1"/>
</dbReference>
<evidence type="ECO:0000313" key="4">
    <source>
        <dbReference type="Proteomes" id="UP000215027"/>
    </source>
</evidence>
<sequence length="382" mass="41387">MNEHDERTRRWRLVLGGEEEQGSGGAGEQGGEGAAGDKTQLSPRDKALDEALGALYGESHGGDLSKSSPDVARWLGDIRAYFPDDVVQVIQRDALRRMDARRLIEHPELLAQVEPDAALAATLLSLRKVMPPRTQETARQVVARVVADLTRRLELPLRQAISGSLNRAARAHRPRRLQEIDWNRTIRANLKHYQPALGTVIPEKLVGYGRRRPTLKDVILLVDTSGSMATSVVYAGIAAAVLASIPALNTRLVMFDTAVVDLTDQLDDPVAMLFGVRLGGGTNIDRALTYARASITRPRDTVVILISDLFEGGSKPGVVRQVAALLADGVAFIALLALNDQGAPRYDAVMAQELADLGARAFACTPEEFPELMGRALNGKLS</sequence>
<dbReference type="SUPFAM" id="SSF53300">
    <property type="entry name" value="vWA-like"/>
    <property type="match status" value="1"/>
</dbReference>
<dbReference type="RefSeq" id="WP_095045309.1">
    <property type="nucleotide sequence ID" value="NZ_LN890656.1"/>
</dbReference>
<protein>
    <submittedName>
        <fullName evidence="3">VWA domain containing CoxE-like protein</fullName>
    </submittedName>
</protein>
<dbReference type="PANTHER" id="PTHR30634:SF16">
    <property type="entry name" value="OUTER-MEMBRANE LIPOPROTEIN LOLB"/>
    <property type="match status" value="1"/>
</dbReference>
<dbReference type="EMBL" id="LN890656">
    <property type="protein sequence ID" value="CUS05968.1"/>
    <property type="molecule type" value="Genomic_DNA"/>
</dbReference>
<accession>A0A160T943</accession>
<dbReference type="Proteomes" id="UP000215027">
    <property type="component" value="Chromosome II"/>
</dbReference>
<evidence type="ECO:0000256" key="1">
    <source>
        <dbReference type="SAM" id="MobiDB-lite"/>
    </source>
</evidence>
<dbReference type="OrthoDB" id="9789979at2"/>
<name>A0A160T943_9CHLR</name>
<feature type="compositionally biased region" description="Gly residues" evidence="1">
    <location>
        <begin position="22"/>
        <end position="34"/>
    </location>
</feature>
<organism evidence="3 4">
    <name type="scientific">Candidatus Promineifilum breve</name>
    <dbReference type="NCBI Taxonomy" id="1806508"/>
    <lineage>
        <taxon>Bacteria</taxon>
        <taxon>Bacillati</taxon>
        <taxon>Chloroflexota</taxon>
        <taxon>Ardenticatenia</taxon>
        <taxon>Candidatus Promineifilales</taxon>
        <taxon>Candidatus Promineifilaceae</taxon>
        <taxon>Candidatus Promineifilum</taxon>
    </lineage>
</organism>
<evidence type="ECO:0000259" key="2">
    <source>
        <dbReference type="SMART" id="SM00327"/>
    </source>
</evidence>
<feature type="region of interest" description="Disordered" evidence="1">
    <location>
        <begin position="1"/>
        <end position="46"/>
    </location>
</feature>
<dbReference type="AlphaFoldDB" id="A0A160T943"/>
<dbReference type="InterPro" id="IPR036465">
    <property type="entry name" value="vWFA_dom_sf"/>
</dbReference>
<dbReference type="Gene3D" id="3.40.50.410">
    <property type="entry name" value="von Willebrand factor, type A domain"/>
    <property type="match status" value="1"/>
</dbReference>
<gene>
    <name evidence="3" type="ORF">CFX0092_B0434</name>
</gene>
<dbReference type="PANTHER" id="PTHR30634">
    <property type="entry name" value="OUTER MEMBRANE LOLAB LIPOPROTEIN INSERTION APPARATUS"/>
    <property type="match status" value="1"/>
</dbReference>
<dbReference type="InterPro" id="IPR002035">
    <property type="entry name" value="VWF_A"/>
</dbReference>
<evidence type="ECO:0000313" key="3">
    <source>
        <dbReference type="EMBL" id="CUS05968.1"/>
    </source>
</evidence>
<feature type="domain" description="VWFA" evidence="2">
    <location>
        <begin position="215"/>
        <end position="374"/>
    </location>
</feature>